<dbReference type="InterPro" id="IPR017847">
    <property type="entry name" value="T6SS_RhsGE_Vgr_subset"/>
</dbReference>
<evidence type="ECO:0000259" key="6">
    <source>
        <dbReference type="Pfam" id="PF22178"/>
    </source>
</evidence>
<proteinExistence type="inferred from homology"/>
<comment type="caution">
    <text evidence="7">The sequence shown here is derived from an EMBL/GenBank/DDBJ whole genome shotgun (WGS) entry which is preliminary data.</text>
</comment>
<dbReference type="EMBL" id="JAIRAU010000011">
    <property type="protein sequence ID" value="MBZ5710092.1"/>
    <property type="molecule type" value="Genomic_DNA"/>
</dbReference>
<dbReference type="SUPFAM" id="SSF69255">
    <property type="entry name" value="gp5 N-terminal domain-like"/>
    <property type="match status" value="1"/>
</dbReference>
<dbReference type="NCBIfam" id="TIGR01646">
    <property type="entry name" value="vgr_GE"/>
    <property type="match status" value="1"/>
</dbReference>
<comment type="similarity">
    <text evidence="2">Belongs to the VgrG protein family.</text>
</comment>
<keyword evidence="8" id="KW-1185">Reference proteome</keyword>
<reference evidence="7" key="1">
    <citation type="submission" date="2021-08" db="EMBL/GenBank/DDBJ databases">
        <authorList>
            <person name="Stevens D.C."/>
        </authorList>
    </citation>
    <scope>NUCLEOTIDE SEQUENCE</scope>
    <source>
        <strain evidence="7">DSM 53165</strain>
    </source>
</reference>
<dbReference type="InterPro" id="IPR006533">
    <property type="entry name" value="T6SS_Vgr_RhsGE"/>
</dbReference>
<protein>
    <submittedName>
        <fullName evidence="7">Type VI secretion system tip protein VgrG</fullName>
    </submittedName>
</protein>
<evidence type="ECO:0000313" key="8">
    <source>
        <dbReference type="Proteomes" id="UP001139031"/>
    </source>
</evidence>
<dbReference type="InterPro" id="IPR054030">
    <property type="entry name" value="Gp5_Vgr_C"/>
</dbReference>
<comment type="subcellular location">
    <subcellularLocation>
        <location evidence="1">Secreted</location>
    </subcellularLocation>
</comment>
<dbReference type="Gene3D" id="2.30.110.50">
    <property type="match status" value="1"/>
</dbReference>
<sequence>MAGLASILALIGNRPVYTFTVDGADAPLRVLRFTGHEGVSALYEFRVELACPHMLEVQQLVGRTAVLTIEGVDEPRFVHGIVAQCEYVGESREFALFAVTLVPRMWRLTLRQDCRIFQEQRTPDIIRGVLEVAGFKQSMFRFDIVGAYQPRNYCVQYRESDWDFISRLLEEDGLFYYFEHEEDRHVLVMSDHKGTHRPIAGDAEVWWNLADGAVEDREHIHEFRFGEQIRSGKASLRDFYFPTPDAAMEVRAEAKQDPDLEVYDYPGEYRFASGNDPDRGAGIAKNRLEAMQATRRSGAGKGDCMRLVPGYAFTLANHRRSELNGDYTLLTVHHRAEQPQVLDQDASASAGAFVYESRFTCIERAVVYRPPRTTPRPFVRGLQSAVVVGPPGEEVHVDDQGRVMVQFHWDRQGRFDDHSSCWIRVSQLWAGAGWGAMFIPRIGHEVLVDFLEGDPDKPIITGRVYHGNNHVPYPLPAEKTKSTIKSESSLGGGGYNEFRYEDLKGSEQIFMHAERDLDIHVNHDRMENVLHDRHLRVGDAVNGEKVGDFNELVMRDRHIRIDRHRHEHVGGDAYVHVGGIDGDGNQHVIIDKNQYTLVHVDRHDHVEGSAMARVDKTTSLTVGDEAHLKVGSKTAIESGAEVHVKAPTIVIEAGQGITVKGPGGFITIDASGVVIQGRLVKVNSGGAALSGSGCSPVEPEDARPAEPLSPRPADRGAET</sequence>
<dbReference type="Pfam" id="PF22178">
    <property type="entry name" value="Gp5_trimer_C"/>
    <property type="match status" value="1"/>
</dbReference>
<evidence type="ECO:0000259" key="5">
    <source>
        <dbReference type="Pfam" id="PF04717"/>
    </source>
</evidence>
<keyword evidence="3" id="KW-0964">Secreted</keyword>
<organism evidence="7 8">
    <name type="scientific">Nannocystis pusilla</name>
    <dbReference type="NCBI Taxonomy" id="889268"/>
    <lineage>
        <taxon>Bacteria</taxon>
        <taxon>Pseudomonadati</taxon>
        <taxon>Myxococcota</taxon>
        <taxon>Polyangia</taxon>
        <taxon>Nannocystales</taxon>
        <taxon>Nannocystaceae</taxon>
        <taxon>Nannocystis</taxon>
    </lineage>
</organism>
<dbReference type="Gene3D" id="3.55.50.10">
    <property type="entry name" value="Baseplate protein-like domains"/>
    <property type="match status" value="1"/>
</dbReference>
<evidence type="ECO:0000256" key="4">
    <source>
        <dbReference type="SAM" id="MobiDB-lite"/>
    </source>
</evidence>
<name>A0ABS7TPD8_9BACT</name>
<gene>
    <name evidence="7" type="ORF">K7C98_12580</name>
</gene>
<dbReference type="InterPro" id="IPR050708">
    <property type="entry name" value="T6SS_VgrG/RHS"/>
</dbReference>
<feature type="domain" description="Gp5/Type VI secretion system Vgr C-terminal trimerisation" evidence="6">
    <location>
        <begin position="482"/>
        <end position="579"/>
    </location>
</feature>
<evidence type="ECO:0000256" key="1">
    <source>
        <dbReference type="ARBA" id="ARBA00004613"/>
    </source>
</evidence>
<dbReference type="Pfam" id="PF04717">
    <property type="entry name" value="Phage_base_V"/>
    <property type="match status" value="1"/>
</dbReference>
<evidence type="ECO:0000256" key="2">
    <source>
        <dbReference type="ARBA" id="ARBA00005558"/>
    </source>
</evidence>
<dbReference type="SUPFAM" id="SSF69279">
    <property type="entry name" value="Phage tail proteins"/>
    <property type="match status" value="2"/>
</dbReference>
<dbReference type="Gene3D" id="2.40.50.230">
    <property type="entry name" value="Gp5 N-terminal domain"/>
    <property type="match status" value="1"/>
</dbReference>
<dbReference type="Proteomes" id="UP001139031">
    <property type="component" value="Unassembled WGS sequence"/>
</dbReference>
<evidence type="ECO:0000313" key="7">
    <source>
        <dbReference type="EMBL" id="MBZ5710092.1"/>
    </source>
</evidence>
<dbReference type="PANTHER" id="PTHR32305:SF15">
    <property type="entry name" value="PROTEIN RHSA-RELATED"/>
    <property type="match status" value="1"/>
</dbReference>
<dbReference type="InterPro" id="IPR037026">
    <property type="entry name" value="Vgr_OB-fold_dom_sf"/>
</dbReference>
<dbReference type="Gene3D" id="4.10.220.110">
    <property type="match status" value="1"/>
</dbReference>
<dbReference type="NCBIfam" id="TIGR03361">
    <property type="entry name" value="VI_Rhs_Vgr"/>
    <property type="match status" value="1"/>
</dbReference>
<accession>A0ABS7TPD8</accession>
<dbReference type="InterPro" id="IPR006531">
    <property type="entry name" value="Gp5/Vgr_OB"/>
</dbReference>
<evidence type="ECO:0000256" key="3">
    <source>
        <dbReference type="ARBA" id="ARBA00022525"/>
    </source>
</evidence>
<dbReference type="Pfam" id="PF05954">
    <property type="entry name" value="Phage_GPD"/>
    <property type="match status" value="1"/>
</dbReference>
<dbReference type="RefSeq" id="WP_224191861.1">
    <property type="nucleotide sequence ID" value="NZ_JAIRAU010000011.1"/>
</dbReference>
<dbReference type="PANTHER" id="PTHR32305">
    <property type="match status" value="1"/>
</dbReference>
<feature type="domain" description="Gp5/Type VI secretion system Vgr protein OB-fold" evidence="5">
    <location>
        <begin position="397"/>
        <end position="465"/>
    </location>
</feature>
<feature type="region of interest" description="Disordered" evidence="4">
    <location>
        <begin position="688"/>
        <end position="719"/>
    </location>
</feature>
<dbReference type="SUPFAM" id="SSF69349">
    <property type="entry name" value="Phage fibre proteins"/>
    <property type="match status" value="1"/>
</dbReference>